<dbReference type="InterPro" id="IPR050626">
    <property type="entry name" value="Peptidase_M16"/>
</dbReference>
<dbReference type="PANTHER" id="PTHR43690">
    <property type="entry name" value="NARDILYSIN"/>
    <property type="match status" value="1"/>
</dbReference>
<dbReference type="RefSeq" id="WP_125577209.1">
    <property type="nucleotide sequence ID" value="NZ_JBHTOF010000097.1"/>
</dbReference>
<organism evidence="8 9">
    <name type="scientific">Lapidilactobacillus mulanensis</name>
    <dbReference type="NCBI Taxonomy" id="2485999"/>
    <lineage>
        <taxon>Bacteria</taxon>
        <taxon>Bacillati</taxon>
        <taxon>Bacillota</taxon>
        <taxon>Bacilli</taxon>
        <taxon>Lactobacillales</taxon>
        <taxon>Lactobacillaceae</taxon>
        <taxon>Lapidilactobacillus</taxon>
    </lineage>
</organism>
<evidence type="ECO:0000313" key="9">
    <source>
        <dbReference type="Proteomes" id="UP001597244"/>
    </source>
</evidence>
<evidence type="ECO:0000256" key="1">
    <source>
        <dbReference type="ARBA" id="ARBA00007261"/>
    </source>
</evidence>
<dbReference type="PANTHER" id="PTHR43690:SF17">
    <property type="entry name" value="PROTEIN YHJJ"/>
    <property type="match status" value="1"/>
</dbReference>
<evidence type="ECO:0000256" key="4">
    <source>
        <dbReference type="ARBA" id="ARBA00022833"/>
    </source>
</evidence>
<evidence type="ECO:0000259" key="6">
    <source>
        <dbReference type="Pfam" id="PF00675"/>
    </source>
</evidence>
<dbReference type="InterPro" id="IPR011249">
    <property type="entry name" value="Metalloenz_LuxS/M16"/>
</dbReference>
<evidence type="ECO:0000259" key="7">
    <source>
        <dbReference type="Pfam" id="PF05193"/>
    </source>
</evidence>
<dbReference type="InterPro" id="IPR007863">
    <property type="entry name" value="Peptidase_M16_C"/>
</dbReference>
<proteinExistence type="inferred from homology"/>
<protein>
    <submittedName>
        <fullName evidence="8">EF-P 5-aminopentanol modification-associated protein YfmH</fullName>
    </submittedName>
</protein>
<keyword evidence="5" id="KW-0482">Metalloprotease</keyword>
<accession>A0ABW4DNB8</accession>
<dbReference type="InterPro" id="IPR011765">
    <property type="entry name" value="Pept_M16_N"/>
</dbReference>
<keyword evidence="9" id="KW-1185">Reference proteome</keyword>
<keyword evidence="3" id="KW-0378">Hydrolase</keyword>
<dbReference type="Pfam" id="PF00675">
    <property type="entry name" value="Peptidase_M16"/>
    <property type="match status" value="1"/>
</dbReference>
<evidence type="ECO:0000256" key="3">
    <source>
        <dbReference type="ARBA" id="ARBA00022801"/>
    </source>
</evidence>
<gene>
    <name evidence="8" type="primary">yfmH</name>
    <name evidence="8" type="ORF">ACFQ4L_08750</name>
</gene>
<evidence type="ECO:0000256" key="2">
    <source>
        <dbReference type="ARBA" id="ARBA00022670"/>
    </source>
</evidence>
<evidence type="ECO:0000313" key="8">
    <source>
        <dbReference type="EMBL" id="MFD1466147.1"/>
    </source>
</evidence>
<keyword evidence="4" id="KW-0862">Zinc</keyword>
<keyword evidence="2" id="KW-0645">Protease</keyword>
<name>A0ABW4DNB8_9LACO</name>
<evidence type="ECO:0000256" key="5">
    <source>
        <dbReference type="ARBA" id="ARBA00023049"/>
    </source>
</evidence>
<comment type="similarity">
    <text evidence="1">Belongs to the peptidase M16 family.</text>
</comment>
<reference evidence="9" key="1">
    <citation type="journal article" date="2019" name="Int. J. Syst. Evol. Microbiol.">
        <title>The Global Catalogue of Microorganisms (GCM) 10K type strain sequencing project: providing services to taxonomists for standard genome sequencing and annotation.</title>
        <authorList>
            <consortium name="The Broad Institute Genomics Platform"/>
            <consortium name="The Broad Institute Genome Sequencing Center for Infectious Disease"/>
            <person name="Wu L."/>
            <person name="Ma J."/>
        </authorList>
    </citation>
    <scope>NUCLEOTIDE SEQUENCE [LARGE SCALE GENOMIC DNA]</scope>
    <source>
        <strain evidence="9">CCM 8951</strain>
    </source>
</reference>
<feature type="domain" description="Peptidase M16 N-terminal" evidence="6">
    <location>
        <begin position="54"/>
        <end position="155"/>
    </location>
</feature>
<comment type="caution">
    <text evidence="8">The sequence shown here is derived from an EMBL/GenBank/DDBJ whole genome shotgun (WGS) entry which is preliminary data.</text>
</comment>
<dbReference type="Pfam" id="PF05193">
    <property type="entry name" value="Peptidase_M16_C"/>
    <property type="match status" value="1"/>
</dbReference>
<dbReference type="NCBIfam" id="NF047421">
    <property type="entry name" value="YfmH_fam"/>
    <property type="match status" value="1"/>
</dbReference>
<dbReference type="Gene3D" id="3.30.830.10">
    <property type="entry name" value="Metalloenzyme, LuxS/M16 peptidase-like"/>
    <property type="match status" value="2"/>
</dbReference>
<dbReference type="SUPFAM" id="SSF63411">
    <property type="entry name" value="LuxS/MPP-like metallohydrolase"/>
    <property type="match status" value="1"/>
</dbReference>
<feature type="domain" description="Peptidase M16 C-terminal" evidence="7">
    <location>
        <begin position="173"/>
        <end position="323"/>
    </location>
</feature>
<dbReference type="EMBL" id="JBHTOF010000097">
    <property type="protein sequence ID" value="MFD1466147.1"/>
    <property type="molecule type" value="Genomic_DNA"/>
</dbReference>
<dbReference type="Proteomes" id="UP001597244">
    <property type="component" value="Unassembled WGS sequence"/>
</dbReference>
<sequence length="426" mass="48058">MTKKFQLANGLDVELIDKPGFVKQFGIVMVDIGGIDQAYQRLVDDQWQTVQVPAGTAHFIEHQLFNKATGDISQRFARNHADTNAFTSPSKTGYFFSSTTQLTTNLDLLAELVSAPYFQPDSVEKERAIITQELNLYQDQPDYRLENNLLQALYGVDAPMAVDIAGTPASLRNIDAETLLTTHAAFYQPINMKLVVVADFSKSDLSDYWRATKNPWNNLPTDPHVRFLPASQPVANTAIAHRTETDDQIQVDKMAFGWRGQQISNLTEVITLQIDLELVLTTLFGETAKLYRQWRNSGLINDSFQFQTTVERGNNHLIFTANTPEPETLRAKITTVLTQLSMADLQNFEIVRQEMLGNLIFSEDDVDGIGQESVELAFYDWPLSKFKQQLQQRQASESLANVQQFLQQGTEASYVMLRSEKSDDGI</sequence>